<dbReference type="PANTHER" id="PTHR36482">
    <property type="entry name" value="OSJNBA0024J22.15 PROTEIN"/>
    <property type="match status" value="1"/>
</dbReference>
<sequence length="144" mass="15658">MANKGLYTSVQIHNDSGDTLDFDGSFTPFPYPKQIGNGDSAWFVHSSAGSSDVDVIAYRFKGDQLNWVLGWENHLDSQNKVATEIHPLSDAARDNRGSVKSNLKDTANSNESTYSYGGYLAHAKISDGNFAVLQAVLTKVNANN</sequence>
<dbReference type="Pfam" id="PF21230">
    <property type="entry name" value="Nakanori"/>
    <property type="match status" value="1"/>
</dbReference>
<dbReference type="KEGG" id="zju:107428116"/>
<reference evidence="2" key="1">
    <citation type="submission" date="2025-08" db="UniProtKB">
        <authorList>
            <consortium name="RefSeq"/>
        </authorList>
    </citation>
    <scope>IDENTIFICATION</scope>
    <source>
        <tissue evidence="2">Seedling</tissue>
    </source>
</reference>
<dbReference type="InterPro" id="IPR049065">
    <property type="entry name" value="Nakanori"/>
</dbReference>
<gene>
    <name evidence="2" type="primary">LOC107428116</name>
</gene>
<name>A0A6P4AXT6_ZIZJJ</name>
<proteinExistence type="predicted"/>
<dbReference type="GeneID" id="107428116"/>
<dbReference type="InParanoid" id="A0A6P4AXT6"/>
<accession>A0A6P4AXT6</accession>
<dbReference type="Proteomes" id="UP001652623">
    <property type="component" value="Chromosome 12"/>
</dbReference>
<keyword evidence="1" id="KW-1185">Reference proteome</keyword>
<dbReference type="RefSeq" id="XP_015894072.3">
    <property type="nucleotide sequence ID" value="XM_016038586.4"/>
</dbReference>
<evidence type="ECO:0000313" key="2">
    <source>
        <dbReference type="RefSeq" id="XP_015894072.3"/>
    </source>
</evidence>
<dbReference type="AlphaFoldDB" id="A0A6P4AXT6"/>
<dbReference type="InterPro" id="IPR053085">
    <property type="entry name" value="Jasmonate-induced_protein"/>
</dbReference>
<protein>
    <submittedName>
        <fullName evidence="2">Uncharacterized protein LOC107428116</fullName>
    </submittedName>
</protein>
<evidence type="ECO:0000313" key="1">
    <source>
        <dbReference type="Proteomes" id="UP001652623"/>
    </source>
</evidence>
<organism evidence="1 2">
    <name type="scientific">Ziziphus jujuba</name>
    <name type="common">Chinese jujube</name>
    <name type="synonym">Ziziphus sativa</name>
    <dbReference type="NCBI Taxonomy" id="326968"/>
    <lineage>
        <taxon>Eukaryota</taxon>
        <taxon>Viridiplantae</taxon>
        <taxon>Streptophyta</taxon>
        <taxon>Embryophyta</taxon>
        <taxon>Tracheophyta</taxon>
        <taxon>Spermatophyta</taxon>
        <taxon>Magnoliopsida</taxon>
        <taxon>eudicotyledons</taxon>
        <taxon>Gunneridae</taxon>
        <taxon>Pentapetalae</taxon>
        <taxon>rosids</taxon>
        <taxon>fabids</taxon>
        <taxon>Rosales</taxon>
        <taxon>Rhamnaceae</taxon>
        <taxon>Paliureae</taxon>
        <taxon>Ziziphus</taxon>
    </lineage>
</organism>
<dbReference type="PANTHER" id="PTHR36482:SF6">
    <property type="entry name" value="JASMONATE-INDUCED PROTEIN HOMOLOG"/>
    <property type="match status" value="1"/>
</dbReference>